<comment type="caution">
    <text evidence="2">The sequence shown here is derived from an EMBL/GenBank/DDBJ whole genome shotgun (WGS) entry which is preliminary data.</text>
</comment>
<gene>
    <name evidence="2" type="ORF">ACFOKF_11660</name>
</gene>
<reference evidence="3" key="1">
    <citation type="journal article" date="2019" name="Int. J. Syst. Evol. Microbiol.">
        <title>The Global Catalogue of Microorganisms (GCM) 10K type strain sequencing project: providing services to taxonomists for standard genome sequencing and annotation.</title>
        <authorList>
            <consortium name="The Broad Institute Genomics Platform"/>
            <consortium name="The Broad Institute Genome Sequencing Center for Infectious Disease"/>
            <person name="Wu L."/>
            <person name="Ma J."/>
        </authorList>
    </citation>
    <scope>NUCLEOTIDE SEQUENCE [LARGE SCALE GENOMIC DNA]</scope>
    <source>
        <strain evidence="3">CCM 7491</strain>
    </source>
</reference>
<dbReference type="Pfam" id="PF01890">
    <property type="entry name" value="CbiG_C"/>
    <property type="match status" value="1"/>
</dbReference>
<dbReference type="Proteomes" id="UP001595681">
    <property type="component" value="Unassembled WGS sequence"/>
</dbReference>
<sequence>MIVAGFGFRTGATVESLHLALEGARHGRLTITHLASPQDKLPLLEALATELGLSVIGVVPDVLTAIVTPTRSIASLAERGVGSVSEAAALAAAGPGARLIVHRCISSDRMATCAIAQGATS</sequence>
<name>A0ABV7NFM7_9SPHN</name>
<dbReference type="RefSeq" id="WP_380795802.1">
    <property type="nucleotide sequence ID" value="NZ_JBHRVU010000004.1"/>
</dbReference>
<feature type="domain" description="CobE/GbiG C-terminal" evidence="1">
    <location>
        <begin position="2"/>
        <end position="116"/>
    </location>
</feature>
<evidence type="ECO:0000313" key="2">
    <source>
        <dbReference type="EMBL" id="MFC3441826.1"/>
    </source>
</evidence>
<evidence type="ECO:0000259" key="1">
    <source>
        <dbReference type="Pfam" id="PF01890"/>
    </source>
</evidence>
<dbReference type="InterPro" id="IPR002750">
    <property type="entry name" value="CobE/GbiG_C"/>
</dbReference>
<dbReference type="EMBL" id="JBHRVU010000004">
    <property type="protein sequence ID" value="MFC3441826.1"/>
    <property type="molecule type" value="Genomic_DNA"/>
</dbReference>
<keyword evidence="3" id="KW-1185">Reference proteome</keyword>
<dbReference type="Gene3D" id="3.30.420.180">
    <property type="entry name" value="CobE/GbiG C-terminal domain"/>
    <property type="match status" value="1"/>
</dbReference>
<protein>
    <submittedName>
        <fullName evidence="2">Cobalamin biosynthesis protein</fullName>
    </submittedName>
</protein>
<dbReference type="SUPFAM" id="SSF159664">
    <property type="entry name" value="CobE/GbiG C-terminal domain-like"/>
    <property type="match status" value="1"/>
</dbReference>
<accession>A0ABV7NFM7</accession>
<dbReference type="InterPro" id="IPR036518">
    <property type="entry name" value="CobE/GbiG_C_sf"/>
</dbReference>
<evidence type="ECO:0000313" key="3">
    <source>
        <dbReference type="Proteomes" id="UP001595681"/>
    </source>
</evidence>
<proteinExistence type="predicted"/>
<organism evidence="2 3">
    <name type="scientific">Sphingobium rhizovicinum</name>
    <dbReference type="NCBI Taxonomy" id="432308"/>
    <lineage>
        <taxon>Bacteria</taxon>
        <taxon>Pseudomonadati</taxon>
        <taxon>Pseudomonadota</taxon>
        <taxon>Alphaproteobacteria</taxon>
        <taxon>Sphingomonadales</taxon>
        <taxon>Sphingomonadaceae</taxon>
        <taxon>Sphingobium</taxon>
    </lineage>
</organism>